<comment type="similarity">
    <text evidence="2">Belongs to the UPF0702 family.</text>
</comment>
<evidence type="ECO:0000256" key="2">
    <source>
        <dbReference type="ARBA" id="ARBA00006448"/>
    </source>
</evidence>
<feature type="domain" description="YetF C-terminal" evidence="8">
    <location>
        <begin position="82"/>
        <end position="215"/>
    </location>
</feature>
<evidence type="ECO:0000313" key="10">
    <source>
        <dbReference type="EMBL" id="WFD09412.1"/>
    </source>
</evidence>
<evidence type="ECO:0000256" key="4">
    <source>
        <dbReference type="ARBA" id="ARBA00022692"/>
    </source>
</evidence>
<dbReference type="Pfam" id="PF20730">
    <property type="entry name" value="YetF_N"/>
    <property type="match status" value="1"/>
</dbReference>
<dbReference type="Pfam" id="PF04239">
    <property type="entry name" value="DUF421"/>
    <property type="match status" value="1"/>
</dbReference>
<feature type="transmembrane region" description="Helical" evidence="7">
    <location>
        <begin position="59"/>
        <end position="79"/>
    </location>
</feature>
<keyword evidence="3" id="KW-1003">Cell membrane</keyword>
<dbReference type="InterPro" id="IPR048454">
    <property type="entry name" value="YetF_N"/>
</dbReference>
<evidence type="ECO:0000256" key="5">
    <source>
        <dbReference type="ARBA" id="ARBA00022989"/>
    </source>
</evidence>
<dbReference type="Gene3D" id="3.30.240.20">
    <property type="entry name" value="bsu07140 like domains"/>
    <property type="match status" value="2"/>
</dbReference>
<dbReference type="InterPro" id="IPR007353">
    <property type="entry name" value="DUF421"/>
</dbReference>
<evidence type="ECO:0000256" key="7">
    <source>
        <dbReference type="SAM" id="Phobius"/>
    </source>
</evidence>
<evidence type="ECO:0000256" key="1">
    <source>
        <dbReference type="ARBA" id="ARBA00004651"/>
    </source>
</evidence>
<evidence type="ECO:0000313" key="11">
    <source>
        <dbReference type="Proteomes" id="UP001222800"/>
    </source>
</evidence>
<keyword evidence="6 7" id="KW-0472">Membrane</keyword>
<feature type="transmembrane region" description="Helical" evidence="7">
    <location>
        <begin position="6"/>
        <end position="26"/>
    </location>
</feature>
<sequence>MSYISNLTIELIIGFFALLIITKVLGKTQINQITPFEFISSLVLGELVGNAVYDKDINTFYILYAVCLWALLLYIIEMLTEKFKGTRSFFEGKPSILIRNGQIDFNELKKEKIDINELQSLLRSKDVFSIREIQYAILESNGSISVLKKSKYDNPTNEDLNLPEKPVYLPISIILDGEVLWDNIQACGFDEKWLKKQLHTNKISKIKEIFYAEWKKDEGLHIIKKSSV</sequence>
<dbReference type="Proteomes" id="UP001222800">
    <property type="component" value="Chromosome"/>
</dbReference>
<evidence type="ECO:0000256" key="6">
    <source>
        <dbReference type="ARBA" id="ARBA00023136"/>
    </source>
</evidence>
<evidence type="ECO:0000256" key="3">
    <source>
        <dbReference type="ARBA" id="ARBA00022475"/>
    </source>
</evidence>
<gene>
    <name evidence="10" type="ORF">P4S50_13580</name>
</gene>
<dbReference type="RefSeq" id="WP_277731337.1">
    <property type="nucleotide sequence ID" value="NZ_CP120733.1"/>
</dbReference>
<reference evidence="10 11" key="1">
    <citation type="submission" date="2023-03" db="EMBL/GenBank/DDBJ databases">
        <title>Complete genome sequence of Tepidibacter sp. SWIR-1, isolated from a deep-sea hydrothermal vent.</title>
        <authorList>
            <person name="Li X."/>
        </authorList>
    </citation>
    <scope>NUCLEOTIDE SEQUENCE [LARGE SCALE GENOMIC DNA]</scope>
    <source>
        <strain evidence="10 11">SWIR-1</strain>
    </source>
</reference>
<dbReference type="InterPro" id="IPR023090">
    <property type="entry name" value="UPF0702_alpha/beta_dom_sf"/>
</dbReference>
<organism evidence="10 11">
    <name type="scientific">Tepidibacter hydrothermalis</name>
    <dbReference type="NCBI Taxonomy" id="3036126"/>
    <lineage>
        <taxon>Bacteria</taxon>
        <taxon>Bacillati</taxon>
        <taxon>Bacillota</taxon>
        <taxon>Clostridia</taxon>
        <taxon>Peptostreptococcales</taxon>
        <taxon>Peptostreptococcaceae</taxon>
        <taxon>Tepidibacter</taxon>
    </lineage>
</organism>
<accession>A0ABY8E948</accession>
<dbReference type="PANTHER" id="PTHR34582:SF5">
    <property type="entry name" value="UPF0702 TRANSMEMBRANE PROTEIN YETF"/>
    <property type="match status" value="1"/>
</dbReference>
<proteinExistence type="inferred from homology"/>
<protein>
    <submittedName>
        <fullName evidence="10">DUF421 domain-containing protein</fullName>
    </submittedName>
</protein>
<dbReference type="EMBL" id="CP120733">
    <property type="protein sequence ID" value="WFD09412.1"/>
    <property type="molecule type" value="Genomic_DNA"/>
</dbReference>
<keyword evidence="11" id="KW-1185">Reference proteome</keyword>
<name>A0ABY8E948_9FIRM</name>
<keyword evidence="5 7" id="KW-1133">Transmembrane helix</keyword>
<dbReference type="PANTHER" id="PTHR34582">
    <property type="entry name" value="UPF0702 TRANSMEMBRANE PROTEIN YCAP"/>
    <property type="match status" value="1"/>
</dbReference>
<comment type="subcellular location">
    <subcellularLocation>
        <location evidence="1">Cell membrane</location>
        <topology evidence="1">Multi-pass membrane protein</topology>
    </subcellularLocation>
</comment>
<keyword evidence="4 7" id="KW-0812">Transmembrane</keyword>
<feature type="domain" description="YetF-like N-terminal transmembrane" evidence="9">
    <location>
        <begin position="6"/>
        <end position="79"/>
    </location>
</feature>
<evidence type="ECO:0000259" key="8">
    <source>
        <dbReference type="Pfam" id="PF04239"/>
    </source>
</evidence>
<evidence type="ECO:0000259" key="9">
    <source>
        <dbReference type="Pfam" id="PF20730"/>
    </source>
</evidence>